<dbReference type="KEGG" id="sgl:SGP1_0032"/>
<geneLocation type="plasmid" evidence="1 3">
    <name>pSG1</name>
</geneLocation>
<dbReference type="Proteomes" id="UP000001932">
    <property type="component" value="Plasmid pSG1"/>
</dbReference>
<dbReference type="Proteomes" id="UP000245838">
    <property type="component" value="Plasmid psg1"/>
</dbReference>
<dbReference type="BioCyc" id="SGLO343509:SGP1_RS22410-MONOMER"/>
<dbReference type="EMBL" id="LN854558">
    <property type="protein sequence ID" value="CRL46856.1"/>
    <property type="molecule type" value="Genomic_DNA"/>
</dbReference>
<sequence>MVSTYFKWILSMTEPKKPRANYSMEFKLAMVEKSLQPGVSVALLRVTTASTIICCSNGAAVIGTSPTLLSMKALAPQSSSRTILSQWCQSVKRRCCGLQEVGHGHSTEEISEQNM</sequence>
<reference evidence="1 3" key="1">
    <citation type="journal article" date="2006" name="Genome Res.">
        <title>Massive genome erosion and functional adaptations provide insights into the symbiotic lifestyle of Sodalis glossinidius in the tsetse host.</title>
        <authorList>
            <person name="Toh H."/>
            <person name="Weiss B.L."/>
            <person name="Perkin S.A.H."/>
            <person name="Yamashita A."/>
            <person name="Oshima K."/>
            <person name="Hattori M."/>
            <person name="Aksoy S."/>
        </authorList>
    </citation>
    <scope>NUCLEOTIDE SEQUENCE [LARGE SCALE GENOMIC DNA]</scope>
    <source>
        <strain evidence="1">Morsitans</strain>
        <strain evidence="3">morsitans</strain>
        <plasmid evidence="1 3">pSG1</plasmid>
    </source>
</reference>
<gene>
    <name evidence="1" type="ordered locus">SGP1_0032</name>
    <name evidence="2" type="ORF">SGGMMB4_05822</name>
</gene>
<keyword evidence="1" id="KW-0614">Plasmid</keyword>
<reference evidence="4" key="3">
    <citation type="submission" date="2015-05" db="EMBL/GenBank/DDBJ databases">
        <authorList>
            <person name="Goodhead I."/>
        </authorList>
    </citation>
    <scope>NUCLEOTIDE SEQUENCE [LARGE SCALE GENOMIC DNA]</scope>
    <source>
        <strain evidence="4">morsitans</strain>
        <plasmid evidence="4">psg1</plasmid>
    </source>
</reference>
<reference evidence="2" key="2">
    <citation type="submission" date="2015-05" db="EMBL/GenBank/DDBJ databases">
        <authorList>
            <person name="Wang D.B."/>
            <person name="Wang M."/>
        </authorList>
    </citation>
    <scope>NUCLEOTIDE SEQUENCE</scope>
    <source>
        <strain evidence="2">B4</strain>
    </source>
</reference>
<dbReference type="AlphaFoldDB" id="Q2NQ36"/>
<proteinExistence type="predicted"/>
<accession>Q2NQ36</accession>
<geneLocation type="plasmid" evidence="4">
    <name>psg1</name>
</geneLocation>
<name>Q2NQ36_SODGM</name>
<keyword evidence="3" id="KW-1185">Reference proteome</keyword>
<evidence type="ECO:0000313" key="1">
    <source>
        <dbReference type="EMBL" id="BAE75739.1"/>
    </source>
</evidence>
<organism evidence="1 3">
    <name type="scientific">Sodalis glossinidius (strain morsitans)</name>
    <dbReference type="NCBI Taxonomy" id="343509"/>
    <lineage>
        <taxon>Bacteria</taxon>
        <taxon>Pseudomonadati</taxon>
        <taxon>Pseudomonadota</taxon>
        <taxon>Gammaproteobacteria</taxon>
        <taxon>Enterobacterales</taxon>
        <taxon>Bruguierivoracaceae</taxon>
        <taxon>Sodalis</taxon>
    </lineage>
</organism>
<dbReference type="EMBL" id="AP008233">
    <property type="protein sequence ID" value="BAE75739.1"/>
    <property type="molecule type" value="Genomic_DNA"/>
</dbReference>
<evidence type="ECO:0000313" key="2">
    <source>
        <dbReference type="EMBL" id="CRL46856.1"/>
    </source>
</evidence>
<protein>
    <submittedName>
        <fullName evidence="1">Uncharacterized protein</fullName>
    </submittedName>
</protein>
<evidence type="ECO:0000313" key="4">
    <source>
        <dbReference type="Proteomes" id="UP000245838"/>
    </source>
</evidence>
<evidence type="ECO:0000313" key="3">
    <source>
        <dbReference type="Proteomes" id="UP000001932"/>
    </source>
</evidence>
<dbReference type="HOGENOM" id="CLU_2107398_0_0_6"/>